<feature type="region of interest" description="Disordered" evidence="1">
    <location>
        <begin position="120"/>
        <end position="153"/>
    </location>
</feature>
<evidence type="ECO:0000313" key="4">
    <source>
        <dbReference type="Proteomes" id="UP001066276"/>
    </source>
</evidence>
<gene>
    <name evidence="3" type="ORF">NDU88_006415</name>
</gene>
<feature type="domain" description="BZIP" evidence="2">
    <location>
        <begin position="28"/>
        <end position="43"/>
    </location>
</feature>
<comment type="caution">
    <text evidence="3">The sequence shown here is derived from an EMBL/GenBank/DDBJ whole genome shotgun (WGS) entry which is preliminary data.</text>
</comment>
<dbReference type="EMBL" id="JANPWB010000011">
    <property type="protein sequence ID" value="KAJ1128023.1"/>
    <property type="molecule type" value="Genomic_DNA"/>
</dbReference>
<organism evidence="3 4">
    <name type="scientific">Pleurodeles waltl</name>
    <name type="common">Iberian ribbed newt</name>
    <dbReference type="NCBI Taxonomy" id="8319"/>
    <lineage>
        <taxon>Eukaryota</taxon>
        <taxon>Metazoa</taxon>
        <taxon>Chordata</taxon>
        <taxon>Craniata</taxon>
        <taxon>Vertebrata</taxon>
        <taxon>Euteleostomi</taxon>
        <taxon>Amphibia</taxon>
        <taxon>Batrachia</taxon>
        <taxon>Caudata</taxon>
        <taxon>Salamandroidea</taxon>
        <taxon>Salamandridae</taxon>
        <taxon>Pleurodelinae</taxon>
        <taxon>Pleurodeles</taxon>
    </lineage>
</organism>
<feature type="compositionally biased region" description="Polar residues" evidence="1">
    <location>
        <begin position="137"/>
        <end position="152"/>
    </location>
</feature>
<evidence type="ECO:0000313" key="3">
    <source>
        <dbReference type="EMBL" id="KAJ1128023.1"/>
    </source>
</evidence>
<proteinExistence type="predicted"/>
<dbReference type="AlphaFoldDB" id="A0AAV7PQK8"/>
<reference evidence="3" key="1">
    <citation type="journal article" date="2022" name="bioRxiv">
        <title>Sequencing and chromosome-scale assembly of the giantPleurodeles waltlgenome.</title>
        <authorList>
            <person name="Brown T."/>
            <person name="Elewa A."/>
            <person name="Iarovenko S."/>
            <person name="Subramanian E."/>
            <person name="Araus A.J."/>
            <person name="Petzold A."/>
            <person name="Susuki M."/>
            <person name="Suzuki K.-i.T."/>
            <person name="Hayashi T."/>
            <person name="Toyoda A."/>
            <person name="Oliveira C."/>
            <person name="Osipova E."/>
            <person name="Leigh N.D."/>
            <person name="Simon A."/>
            <person name="Yun M.H."/>
        </authorList>
    </citation>
    <scope>NUCLEOTIDE SEQUENCE</scope>
    <source>
        <strain evidence="3">20211129_DDA</strain>
        <tissue evidence="3">Liver</tissue>
    </source>
</reference>
<evidence type="ECO:0000259" key="2">
    <source>
        <dbReference type="PROSITE" id="PS00036"/>
    </source>
</evidence>
<keyword evidence="4" id="KW-1185">Reference proteome</keyword>
<dbReference type="PROSITE" id="PS00036">
    <property type="entry name" value="BZIP_BASIC"/>
    <property type="match status" value="1"/>
</dbReference>
<sequence length="164" mass="18616">MNRLIRDTIPHVNEPAKVHDRVSEALSRRKDKNDKAQTKQRARRREINIGDYVLVKNRRGGSKFMLPFEKDPLVMSAIKGTMVTAKRNQETISRNISFFKVFCMPDCEVAMENGSQFASSFEGDEEDRVDHPDRGFQSLSPVVSATNSQSSAPVELEMQNLETV</sequence>
<accession>A0AAV7PQK8</accession>
<dbReference type="GO" id="GO:0003700">
    <property type="term" value="F:DNA-binding transcription factor activity"/>
    <property type="evidence" value="ECO:0007669"/>
    <property type="project" value="InterPro"/>
</dbReference>
<evidence type="ECO:0000256" key="1">
    <source>
        <dbReference type="SAM" id="MobiDB-lite"/>
    </source>
</evidence>
<feature type="compositionally biased region" description="Basic and acidic residues" evidence="1">
    <location>
        <begin position="19"/>
        <end position="37"/>
    </location>
</feature>
<name>A0AAV7PQK8_PLEWA</name>
<dbReference type="InterPro" id="IPR004827">
    <property type="entry name" value="bZIP"/>
</dbReference>
<feature type="region of interest" description="Disordered" evidence="1">
    <location>
        <begin position="19"/>
        <end position="42"/>
    </location>
</feature>
<protein>
    <recommendedName>
        <fullName evidence="2">BZIP domain-containing protein</fullName>
    </recommendedName>
</protein>
<dbReference type="Proteomes" id="UP001066276">
    <property type="component" value="Chromosome 7"/>
</dbReference>